<evidence type="ECO:0000313" key="3">
    <source>
        <dbReference type="WBParaSite" id="sdigi.contig18.g1649.t1"/>
    </source>
</evidence>
<reference evidence="3" key="1">
    <citation type="submission" date="2022-11" db="UniProtKB">
        <authorList>
            <consortium name="WormBaseParasite"/>
        </authorList>
    </citation>
    <scope>IDENTIFICATION</scope>
</reference>
<accession>A0A915PP80</accession>
<dbReference type="WBParaSite" id="sdigi.contig18.g1649.t1">
    <property type="protein sequence ID" value="sdigi.contig18.g1649.t1"/>
    <property type="gene ID" value="sdigi.contig18.g1649"/>
</dbReference>
<sequence length="92" mass="10038">MMDGKEAEEHLGESVEASSRSNARREKCCDIGVNSWAKPNCSEFGDQNCKEGISIRSKNPIVYASLSECMAAGQVCILRSLKVGESKDVLRV</sequence>
<dbReference type="Proteomes" id="UP000887581">
    <property type="component" value="Unplaced"/>
</dbReference>
<protein>
    <submittedName>
        <fullName evidence="3">Uncharacterized protein</fullName>
    </submittedName>
</protein>
<keyword evidence="2" id="KW-1185">Reference proteome</keyword>
<evidence type="ECO:0000313" key="2">
    <source>
        <dbReference type="Proteomes" id="UP000887581"/>
    </source>
</evidence>
<feature type="region of interest" description="Disordered" evidence="1">
    <location>
        <begin position="1"/>
        <end position="25"/>
    </location>
</feature>
<evidence type="ECO:0000256" key="1">
    <source>
        <dbReference type="SAM" id="MobiDB-lite"/>
    </source>
</evidence>
<proteinExistence type="predicted"/>
<name>A0A915PP80_9BILA</name>
<feature type="compositionally biased region" description="Basic and acidic residues" evidence="1">
    <location>
        <begin position="1"/>
        <end position="13"/>
    </location>
</feature>
<dbReference type="AlphaFoldDB" id="A0A915PP80"/>
<organism evidence="2 3">
    <name type="scientific">Setaria digitata</name>
    <dbReference type="NCBI Taxonomy" id="48799"/>
    <lineage>
        <taxon>Eukaryota</taxon>
        <taxon>Metazoa</taxon>
        <taxon>Ecdysozoa</taxon>
        <taxon>Nematoda</taxon>
        <taxon>Chromadorea</taxon>
        <taxon>Rhabditida</taxon>
        <taxon>Spirurina</taxon>
        <taxon>Spiruromorpha</taxon>
        <taxon>Filarioidea</taxon>
        <taxon>Setariidae</taxon>
        <taxon>Setaria</taxon>
    </lineage>
</organism>